<dbReference type="Pfam" id="PF14881">
    <property type="entry name" value="Tubulin_3"/>
    <property type="match status" value="1"/>
</dbReference>
<evidence type="ECO:0000313" key="3">
    <source>
        <dbReference type="Proteomes" id="UP000054359"/>
    </source>
</evidence>
<dbReference type="InterPro" id="IPR029209">
    <property type="entry name" value="DML1/Misato_tubulin"/>
</dbReference>
<organism evidence="2 3">
    <name type="scientific">Stegodyphus mimosarum</name>
    <name type="common">African social velvet spider</name>
    <dbReference type="NCBI Taxonomy" id="407821"/>
    <lineage>
        <taxon>Eukaryota</taxon>
        <taxon>Metazoa</taxon>
        <taxon>Ecdysozoa</taxon>
        <taxon>Arthropoda</taxon>
        <taxon>Chelicerata</taxon>
        <taxon>Arachnida</taxon>
        <taxon>Araneae</taxon>
        <taxon>Araneomorphae</taxon>
        <taxon>Entelegynae</taxon>
        <taxon>Eresoidea</taxon>
        <taxon>Eresidae</taxon>
        <taxon>Stegodyphus</taxon>
    </lineage>
</organism>
<accession>A0A087TCF6</accession>
<dbReference type="PANTHER" id="PTHR13391:SF0">
    <property type="entry name" value="PROTEIN MISATO HOMOLOG 1"/>
    <property type="match status" value="1"/>
</dbReference>
<sequence length="353" mass="39974">MIEDAVRRMTEECDYLQGFHVIFDAYNGFSGISSNILQYLDDEYHARPSICFPVFEDKNTFPVQDVKQQMRRLFAILLSLDKMNSYSSLFSPLSFSDDVVELTEPYRTFPFIQYDVKLQYHTSAIIAAAIETLTSPYRLKSLKFSMSEISSGMSAYGRKLVCSSLCLPFPLCDDGFISTMVEKNVPEYYMTSLTPFYKPDSEKTLFQSSVLRGVPLTRFQKPGKSLHHSVAPEELFGQYLDKYSASSVTTPTVFYEKCSVVPPFPKIFSSAVGISGLHPGVLSNSQGVEKVPVAASFSSADSSAEFIDGLLFQAKKLRLREYVKCVETACEDDDYFEVLQNLVSLTENYRYYY</sequence>
<dbReference type="Proteomes" id="UP000054359">
    <property type="component" value="Unassembled WGS sequence"/>
</dbReference>
<dbReference type="OrthoDB" id="6409316at2759"/>
<name>A0A087TCF6_STEMI</name>
<dbReference type="SUPFAM" id="SSF52490">
    <property type="entry name" value="Tubulin nucleotide-binding domain-like"/>
    <property type="match status" value="1"/>
</dbReference>
<reference evidence="2 3" key="1">
    <citation type="submission" date="2013-11" db="EMBL/GenBank/DDBJ databases">
        <title>Genome sequencing of Stegodyphus mimosarum.</title>
        <authorList>
            <person name="Bechsgaard J."/>
        </authorList>
    </citation>
    <scope>NUCLEOTIDE SEQUENCE [LARGE SCALE GENOMIC DNA]</scope>
</reference>
<feature type="domain" description="DML1/Misato tubulin" evidence="1">
    <location>
        <begin position="4"/>
        <end position="139"/>
    </location>
</feature>
<proteinExistence type="predicted"/>
<dbReference type="AlphaFoldDB" id="A0A087TCF6"/>
<dbReference type="GO" id="GO:0007005">
    <property type="term" value="P:mitochondrion organization"/>
    <property type="evidence" value="ECO:0007669"/>
    <property type="project" value="InterPro"/>
</dbReference>
<dbReference type="Gene3D" id="3.40.50.1440">
    <property type="entry name" value="Tubulin/FtsZ, GTPase domain"/>
    <property type="match status" value="1"/>
</dbReference>
<dbReference type="GO" id="GO:0005739">
    <property type="term" value="C:mitochondrion"/>
    <property type="evidence" value="ECO:0007669"/>
    <property type="project" value="TreeGrafter"/>
</dbReference>
<evidence type="ECO:0000259" key="1">
    <source>
        <dbReference type="Pfam" id="PF14881"/>
    </source>
</evidence>
<dbReference type="InterPro" id="IPR036525">
    <property type="entry name" value="Tubulin/FtsZ_GTPase_sf"/>
</dbReference>
<dbReference type="OMA" id="FVGSHIW"/>
<dbReference type="STRING" id="407821.A0A087TCF6"/>
<keyword evidence="3" id="KW-1185">Reference proteome</keyword>
<gene>
    <name evidence="2" type="ORF">X975_08907</name>
</gene>
<dbReference type="EMBL" id="KK114577">
    <property type="protein sequence ID" value="KFM62795.1"/>
    <property type="molecule type" value="Genomic_DNA"/>
</dbReference>
<dbReference type="InterPro" id="IPR049942">
    <property type="entry name" value="DML1/Misato"/>
</dbReference>
<protein>
    <submittedName>
        <fullName evidence="2">Protein misato-like protein</fullName>
    </submittedName>
</protein>
<dbReference type="PANTHER" id="PTHR13391">
    <property type="entry name" value="MITOCHONDRIAL DISTRIBUTION REGULATOR MISATO"/>
    <property type="match status" value="1"/>
</dbReference>
<evidence type="ECO:0000313" key="2">
    <source>
        <dbReference type="EMBL" id="KFM62795.1"/>
    </source>
</evidence>
<feature type="non-terminal residue" evidence="2">
    <location>
        <position position="353"/>
    </location>
</feature>